<dbReference type="RefSeq" id="WP_345152370.1">
    <property type="nucleotide sequence ID" value="NZ_BAABEO010000020.1"/>
</dbReference>
<dbReference type="Proteomes" id="UP001500752">
    <property type="component" value="Unassembled WGS sequence"/>
</dbReference>
<organism evidence="1 2">
    <name type="scientific">Arthrobacter ginkgonis</name>
    <dbReference type="NCBI Taxonomy" id="1630594"/>
    <lineage>
        <taxon>Bacteria</taxon>
        <taxon>Bacillati</taxon>
        <taxon>Actinomycetota</taxon>
        <taxon>Actinomycetes</taxon>
        <taxon>Micrococcales</taxon>
        <taxon>Micrococcaceae</taxon>
        <taxon>Arthrobacter</taxon>
    </lineage>
</organism>
<protein>
    <submittedName>
        <fullName evidence="1">Uncharacterized protein</fullName>
    </submittedName>
</protein>
<keyword evidence="2" id="KW-1185">Reference proteome</keyword>
<evidence type="ECO:0000313" key="2">
    <source>
        <dbReference type="Proteomes" id="UP001500752"/>
    </source>
</evidence>
<reference evidence="2" key="1">
    <citation type="journal article" date="2019" name="Int. J. Syst. Evol. Microbiol.">
        <title>The Global Catalogue of Microorganisms (GCM) 10K type strain sequencing project: providing services to taxonomists for standard genome sequencing and annotation.</title>
        <authorList>
            <consortium name="The Broad Institute Genomics Platform"/>
            <consortium name="The Broad Institute Genome Sequencing Center for Infectious Disease"/>
            <person name="Wu L."/>
            <person name="Ma J."/>
        </authorList>
    </citation>
    <scope>NUCLEOTIDE SEQUENCE [LARGE SCALE GENOMIC DNA]</scope>
    <source>
        <strain evidence="2">JCM 30742</strain>
    </source>
</reference>
<gene>
    <name evidence="1" type="ORF">GCM10023081_32420</name>
</gene>
<evidence type="ECO:0000313" key="1">
    <source>
        <dbReference type="EMBL" id="GAA3692434.1"/>
    </source>
</evidence>
<accession>A0ABP7CNY3</accession>
<proteinExistence type="predicted"/>
<dbReference type="EMBL" id="BAABEO010000020">
    <property type="protein sequence ID" value="GAA3692434.1"/>
    <property type="molecule type" value="Genomic_DNA"/>
</dbReference>
<comment type="caution">
    <text evidence="1">The sequence shown here is derived from an EMBL/GenBank/DDBJ whole genome shotgun (WGS) entry which is preliminary data.</text>
</comment>
<sequence length="559" mass="61154">MIQTRDPGVVMTPERLGSLQPTRLSAARTMIDKMVTERWRITRPEFSIDGTGNGTARYHVEVSEDWSFEFVVFSTAPDPAAERTDRIIGKSWDMMGALLEGAATDEGIDQTKVELPKLYGGRAAEGTLIWCRANRSMRAFDLTVESLRAGHQPPAEILGAVCYLMRNTGLDGNGTFGTKSFAAYEADHPLRTPYHAQMLTSYLMREFSLDLAEHIAASGSDTAVPLDEGFRRFLGLGNASGLGLIMFMKNHPQMADRWLTLREEALAAARSLTVDPDDAVLAALDARLAKAAAYRAQDRMRYTYQPGGSQVSAELERIREVLAELRQEATGPGLLLDGLYTRAAAEVSTEGHEFLCSLLIDLAPINIDDLAEALTVPEATAPSPGTSIAELRALLAGEYGWAAGIDLAEAGARHYAWYKSANAEEPRRGPLADLPEVFDDMTLDLALEVQELLEATAPLDPASSVGRFLGENPRFRAAVERMLTLRGHRYHSVRANLRHEKFNPSHIIRLFNSAFYGLDKTKEDGPVGVVGVMFHGAPTPADIAAGQGRDWPFPAEPEV</sequence>
<name>A0ABP7CNY3_9MICC</name>